<reference evidence="2 3" key="1">
    <citation type="journal article" date="2020" name="Nat. Food">
        <title>A phased Vanilla planifolia genome enables genetic improvement of flavour and production.</title>
        <authorList>
            <person name="Hasing T."/>
            <person name="Tang H."/>
            <person name="Brym M."/>
            <person name="Khazi F."/>
            <person name="Huang T."/>
            <person name="Chambers A.H."/>
        </authorList>
    </citation>
    <scope>NUCLEOTIDE SEQUENCE [LARGE SCALE GENOMIC DNA]</scope>
    <source>
        <tissue evidence="2">Leaf</tissue>
    </source>
</reference>
<proteinExistence type="predicted"/>
<sequence length="74" mass="8165">MDDVAAEEGGRRCGAVSADGRGQGAIEEWVRGGELTRIGSRADRWLQTRREPEEVGEGGVGGLPRMERWMPVRR</sequence>
<protein>
    <submittedName>
        <fullName evidence="2">Uncharacterized protein</fullName>
    </submittedName>
</protein>
<name>A0A835UIC9_VANPL</name>
<evidence type="ECO:0000256" key="1">
    <source>
        <dbReference type="SAM" id="MobiDB-lite"/>
    </source>
</evidence>
<accession>A0A835UIC9</accession>
<gene>
    <name evidence="2" type="ORF">HPP92_020351</name>
</gene>
<feature type="compositionally biased region" description="Basic and acidic residues" evidence="1">
    <location>
        <begin position="65"/>
        <end position="74"/>
    </location>
</feature>
<evidence type="ECO:0000313" key="2">
    <source>
        <dbReference type="EMBL" id="KAG0461875.1"/>
    </source>
</evidence>
<feature type="region of interest" description="Disordered" evidence="1">
    <location>
        <begin position="1"/>
        <end position="20"/>
    </location>
</feature>
<dbReference type="Proteomes" id="UP000639772">
    <property type="component" value="Chromosome 11"/>
</dbReference>
<dbReference type="AlphaFoldDB" id="A0A835UIC9"/>
<evidence type="ECO:0000313" key="3">
    <source>
        <dbReference type="Proteomes" id="UP000639772"/>
    </source>
</evidence>
<comment type="caution">
    <text evidence="2">The sequence shown here is derived from an EMBL/GenBank/DDBJ whole genome shotgun (WGS) entry which is preliminary data.</text>
</comment>
<feature type="region of interest" description="Disordered" evidence="1">
    <location>
        <begin position="50"/>
        <end position="74"/>
    </location>
</feature>
<organism evidence="2 3">
    <name type="scientific">Vanilla planifolia</name>
    <name type="common">Vanilla</name>
    <dbReference type="NCBI Taxonomy" id="51239"/>
    <lineage>
        <taxon>Eukaryota</taxon>
        <taxon>Viridiplantae</taxon>
        <taxon>Streptophyta</taxon>
        <taxon>Embryophyta</taxon>
        <taxon>Tracheophyta</taxon>
        <taxon>Spermatophyta</taxon>
        <taxon>Magnoliopsida</taxon>
        <taxon>Liliopsida</taxon>
        <taxon>Asparagales</taxon>
        <taxon>Orchidaceae</taxon>
        <taxon>Vanilloideae</taxon>
        <taxon>Vanilleae</taxon>
        <taxon>Vanilla</taxon>
    </lineage>
</organism>
<dbReference type="EMBL" id="JADCNM010000011">
    <property type="protein sequence ID" value="KAG0461875.1"/>
    <property type="molecule type" value="Genomic_DNA"/>
</dbReference>